<accession>A0AA39R1W9</accession>
<keyword evidence="3" id="KW-1185">Reference proteome</keyword>
<dbReference type="EMBL" id="JAFEKC020000011">
    <property type="protein sequence ID" value="KAK0512349.1"/>
    <property type="molecule type" value="Genomic_DNA"/>
</dbReference>
<keyword evidence="1" id="KW-0732">Signal</keyword>
<dbReference type="Proteomes" id="UP001166286">
    <property type="component" value="Unassembled WGS sequence"/>
</dbReference>
<evidence type="ECO:0000256" key="1">
    <source>
        <dbReference type="SAM" id="SignalP"/>
    </source>
</evidence>
<proteinExistence type="predicted"/>
<organism evidence="2 3">
    <name type="scientific">Cladonia borealis</name>
    <dbReference type="NCBI Taxonomy" id="184061"/>
    <lineage>
        <taxon>Eukaryota</taxon>
        <taxon>Fungi</taxon>
        <taxon>Dikarya</taxon>
        <taxon>Ascomycota</taxon>
        <taxon>Pezizomycotina</taxon>
        <taxon>Lecanoromycetes</taxon>
        <taxon>OSLEUM clade</taxon>
        <taxon>Lecanoromycetidae</taxon>
        <taxon>Lecanorales</taxon>
        <taxon>Lecanorineae</taxon>
        <taxon>Cladoniaceae</taxon>
        <taxon>Cladonia</taxon>
    </lineage>
</organism>
<comment type="caution">
    <text evidence="2">The sequence shown here is derived from an EMBL/GenBank/DDBJ whole genome shotgun (WGS) entry which is preliminary data.</text>
</comment>
<name>A0AA39R1W9_9LECA</name>
<protein>
    <submittedName>
        <fullName evidence="2">Uncharacterized protein</fullName>
    </submittedName>
</protein>
<sequence>MWRPDSCWLLTALYIANFSTASPIQFPPQPQVARRSSPTDTVIENKFYQNDTQTSNCDYPWLGQINPSCWNTLDMSQYTYNWWTSNEDICGTTSSFSACFWDRYGLSSIDCTGIQPSTCVFPTNTNFTTQDYYIAYNIFGINQVFNSYWQGMGNANSIAAENIGAIVQLLDPPKKTNVHLNEVLLALGTALQFLNVVSLAGLVKGIVIANQQSPQVFKNLVPVGPTDSQIAQMINLSASLGGIVQQYQQNIADSIPLIVNDVDTFVNFAGTGQFQVNPLPNIAVASDQLLTGLQTFVISRALTANNVIITRANNTNIAALTAGGANNGLSYTTGCENGYDSNSFCGSFWYDNMTNTTYSLDSPKTMYDDFSSIRQQIFSNWTTPESLYRGAAECHDIGGSNGQLDQFLILGNTLNTACLSNTQVCTWDLTSLDEDHEFADCPSQTGYLVNGCMGEDDGVNVPNGYIGEYLTDAPSLEQVCNS</sequence>
<reference evidence="2" key="1">
    <citation type="submission" date="2023-03" db="EMBL/GenBank/DDBJ databases">
        <title>Complete genome of Cladonia borealis.</title>
        <authorList>
            <person name="Park H."/>
        </authorList>
    </citation>
    <scope>NUCLEOTIDE SEQUENCE</scope>
    <source>
        <strain evidence="2">ANT050790</strain>
    </source>
</reference>
<feature type="signal peptide" evidence="1">
    <location>
        <begin position="1"/>
        <end position="21"/>
    </location>
</feature>
<evidence type="ECO:0000313" key="3">
    <source>
        <dbReference type="Proteomes" id="UP001166286"/>
    </source>
</evidence>
<gene>
    <name evidence="2" type="ORF">JMJ35_005477</name>
</gene>
<dbReference type="AlphaFoldDB" id="A0AA39R1W9"/>
<feature type="chain" id="PRO_5041453110" evidence="1">
    <location>
        <begin position="22"/>
        <end position="482"/>
    </location>
</feature>
<evidence type="ECO:0000313" key="2">
    <source>
        <dbReference type="EMBL" id="KAK0512349.1"/>
    </source>
</evidence>